<dbReference type="PhylomeDB" id="A0A0D2VS29"/>
<feature type="compositionally biased region" description="Low complexity" evidence="5">
    <location>
        <begin position="431"/>
        <end position="457"/>
    </location>
</feature>
<dbReference type="SUPFAM" id="SSF52540">
    <property type="entry name" value="P-loop containing nucleoside triphosphate hydrolases"/>
    <property type="match status" value="1"/>
</dbReference>
<dbReference type="PANTHER" id="PTHR10887:SF531">
    <property type="entry name" value="PROTEIN ZGRF1"/>
    <property type="match status" value="1"/>
</dbReference>
<evidence type="ECO:0000256" key="1">
    <source>
        <dbReference type="ARBA" id="ARBA00022723"/>
    </source>
</evidence>
<evidence type="ECO:0000313" key="7">
    <source>
        <dbReference type="EMBL" id="KJE93822.1"/>
    </source>
</evidence>
<protein>
    <recommendedName>
        <fullName evidence="6">GRF-type domain-containing protein</fullName>
    </recommendedName>
</protein>
<reference evidence="8" key="1">
    <citation type="submission" date="2011-02" db="EMBL/GenBank/DDBJ databases">
        <title>The Genome Sequence of Capsaspora owczarzaki ATCC 30864.</title>
        <authorList>
            <person name="Russ C."/>
            <person name="Cuomo C."/>
            <person name="Burger G."/>
            <person name="Gray M.W."/>
            <person name="Holland P.W.H."/>
            <person name="King N."/>
            <person name="Lang F.B.F."/>
            <person name="Roger A.J."/>
            <person name="Ruiz-Trillo I."/>
            <person name="Young S.K."/>
            <person name="Zeng Q."/>
            <person name="Gargeya S."/>
            <person name="Alvarado L."/>
            <person name="Berlin A."/>
            <person name="Chapman S.B."/>
            <person name="Chen Z."/>
            <person name="Freedman E."/>
            <person name="Gellesch M."/>
            <person name="Goldberg J."/>
            <person name="Griggs A."/>
            <person name="Gujja S."/>
            <person name="Heilman E."/>
            <person name="Heiman D."/>
            <person name="Howarth C."/>
            <person name="Mehta T."/>
            <person name="Neiman D."/>
            <person name="Pearson M."/>
            <person name="Roberts A."/>
            <person name="Saif S."/>
            <person name="Shea T."/>
            <person name="Shenoy N."/>
            <person name="Sisk P."/>
            <person name="Stolte C."/>
            <person name="Sykes S."/>
            <person name="White J."/>
            <person name="Yandava C."/>
            <person name="Haas B."/>
            <person name="Nusbaum C."/>
            <person name="Birren B."/>
        </authorList>
    </citation>
    <scope>NUCLEOTIDE SEQUENCE</scope>
    <source>
        <strain evidence="8">ATCC 30864</strain>
    </source>
</reference>
<dbReference type="GO" id="GO:0001147">
    <property type="term" value="F:transcription termination site sequence-specific DNA binding"/>
    <property type="evidence" value="ECO:0007669"/>
    <property type="project" value="TreeGrafter"/>
</dbReference>
<dbReference type="CDD" id="cd18808">
    <property type="entry name" value="SF1_C_Upf1"/>
    <property type="match status" value="1"/>
</dbReference>
<evidence type="ECO:0000256" key="5">
    <source>
        <dbReference type="SAM" id="MobiDB-lite"/>
    </source>
</evidence>
<sequence>MAYYQRGGAESSSQLWRVLYAANTTKKSKRWIDGFLKAPVLPNNGGGGGALSSPSGRVVLTDLESKTVESCWLKPGDPTIEPGAELTLEHYLVQVEELASTEGRTVDAPIPDSRSPFASQEDAPSSFVSSGLSFVSSISSSQLSATPPVSEHARPAAPPPPPRPFGLSRSQPSHWKPPAASASVPTTIAAAAAQATPRVSSYPVPYGVGARSMLVPAPSALPSQQSGHSSSGRSTHELLAFLGGGASSETPSGTPSAAPAVVSSIARAEPAPLFHQRSLPAPVTSLYAPSPPPSASTFASTSAFSTALPVARPTAAALARLPPRPTGECMQPRVAEPVAHHAVKPANPNPSDFDDLDDLDDIGDLLSAIDGSEPAALTVAPAATQPFAGQPRPLQRPPPAPASSSAVSFRQYQVPSSGRPAPRPPLASEHGPSSSASPLGSSPSQAPFSPSQAPHSASPIAIVSRAAGTDADPGFLANLPEQHPIPLAIAAADECIAEETPKRSARINADFPTLRSYRQTMFSALNETINLQVREKLRLFHLGMKQATLSFLASRPAAPGAHGSRSQDANAVKCRCGKPAVLLMCKKEGANKGRFFHKCGDCQFFAWASSVAKPNTLIASALEQDGTGGTVTIGTPRMLEEYHKAREVALYYNCSLTDSRDGAGSGSSAGASWRGKGRGGGRGGWRGRGRARESAWREYTVNPDESSFSSASRSRGIAVTNSATLFVELSHKSRTTYGRDDLWLVTSRLDFEPSVTVLAKSTFFGPASNLVIELEIIHGSGQSLRQDAVDLGGANVHCIHLGSFSSELTALSCQVTYESIPVLPYLLSEPPLLDEVGVGRNALRRPGPGRGDASSDFGTDQRRMASKSDESRYLFSIGMLYADPAMLSLLLRDFETKYPLNPDQRTVLRACARMFLHPDTSPADLADLDEPDTLDWSQAPSVTLEGGSHSPVLLVHGVFGAGKSFILSVLVVFLASLFEMLQGPVAPGSRQWKVLISSTTNVAVDRIMHGLLGLGYSDFVRVGSVKKIAKTVLPYSANMSKRSDEQDLTDLEHMLRTEALSPDEIQAVRTTIADIKSGTRPTKLVKSRVVGVTCAAATFPCLDGMSFPFIVLDECSQMTEASSLVPISRFGCKRLILVGDPKQLQPTLEGPEAAHPFGLEQTLFERLALQHKPLVMLRTQYRCHPDISAIPNKLFYDNRLLDGVANAARPPIHPRVPTLCFVNVAGQEVQDGDGSYHNDAEVASIVGILRSLLAGVFPNGVLPGERATPDDASGASAAAKHDLDDVDGDHNVDQRVSSRPAKPCGISVDSIGIITPYKSQAIHIKQALDRLPIRDVHGSSLKSILVATADSFQGGERNIILLSCTRTRQIGFVDSERRTNVALSRAKQHLFIVGGSAMLSRNPLWGEILRFCRARPSGYMESLTFVNMLNDSGVEDHTIMANEWSPGDGAGAAVSASATASTLASVPARGDAADDYDFEEMDQALDADEIAAFEHQLAVHEEDFGASPVPPPPETHPQSTRGHTSEEASNLVDDSAEGAWKTAGAVLERWRSATGSAAVNAGVSKRRATTTKGRRPKPKNAFVDDEASEQSDEDGVGANDEDDNDDDDEDLADFVVPDDSSDAEDDQQVAVKKVSADRQTRKTTKTPPDPIASPQTGRRRPASFAFSLVTQEERDALQQAEADQALEDELDIPITFDSTPRAVPRTRRHIREIYSDNEDGSAGSSDLDDCETIDSQRSKQENGQQFRKRPKRILSSPSSSSSIHDQAI</sequence>
<dbReference type="Gene3D" id="3.40.50.300">
    <property type="entry name" value="P-loop containing nucleotide triphosphate hydrolases"/>
    <property type="match status" value="2"/>
</dbReference>
<dbReference type="InterPro" id="IPR027417">
    <property type="entry name" value="P-loop_NTPase"/>
</dbReference>
<feature type="region of interest" description="Disordered" evidence="5">
    <location>
        <begin position="1503"/>
        <end position="1536"/>
    </location>
</feature>
<dbReference type="OrthoDB" id="6513042at2759"/>
<dbReference type="eggNOG" id="KOG1802">
    <property type="taxonomic scope" value="Eukaryota"/>
</dbReference>
<keyword evidence="8" id="KW-1185">Reference proteome</keyword>
<feature type="region of interest" description="Disordered" evidence="5">
    <location>
        <begin position="1553"/>
        <end position="1663"/>
    </location>
</feature>
<feature type="compositionally biased region" description="Basic residues" evidence="5">
    <location>
        <begin position="1564"/>
        <end position="1578"/>
    </location>
</feature>
<organism evidence="7 8">
    <name type="scientific">Capsaspora owczarzaki (strain ATCC 30864)</name>
    <dbReference type="NCBI Taxonomy" id="595528"/>
    <lineage>
        <taxon>Eukaryota</taxon>
        <taxon>Filasterea</taxon>
        <taxon>Capsaspora</taxon>
    </lineage>
</organism>
<dbReference type="GO" id="GO:0016604">
    <property type="term" value="C:nuclear body"/>
    <property type="evidence" value="ECO:0007669"/>
    <property type="project" value="TreeGrafter"/>
</dbReference>
<gene>
    <name evidence="7" type="ORF">CAOG_004560</name>
</gene>
<name>A0A0D2VS29_CAPO3</name>
<dbReference type="Pfam" id="PF13086">
    <property type="entry name" value="AAA_11"/>
    <property type="match status" value="1"/>
</dbReference>
<evidence type="ECO:0000259" key="6">
    <source>
        <dbReference type="PROSITE" id="PS51999"/>
    </source>
</evidence>
<keyword evidence="1" id="KW-0479">Metal-binding</keyword>
<dbReference type="GO" id="GO:0004386">
    <property type="term" value="F:helicase activity"/>
    <property type="evidence" value="ECO:0007669"/>
    <property type="project" value="InterPro"/>
</dbReference>
<dbReference type="InterPro" id="IPR010666">
    <property type="entry name" value="Znf_GRF"/>
</dbReference>
<dbReference type="RefSeq" id="XP_004347307.1">
    <property type="nucleotide sequence ID" value="XM_004347257.2"/>
</dbReference>
<feature type="compositionally biased region" description="Basic residues" evidence="5">
    <location>
        <begin position="675"/>
        <end position="689"/>
    </location>
</feature>
<feature type="region of interest" description="Disordered" evidence="5">
    <location>
        <begin position="386"/>
        <end position="457"/>
    </location>
</feature>
<dbReference type="EMBL" id="KE346366">
    <property type="protein sequence ID" value="KJE93822.1"/>
    <property type="molecule type" value="Genomic_DNA"/>
</dbReference>
<dbReference type="InterPro" id="IPR041679">
    <property type="entry name" value="DNA2/NAM7-like_C"/>
</dbReference>
<evidence type="ECO:0000256" key="3">
    <source>
        <dbReference type="ARBA" id="ARBA00022833"/>
    </source>
</evidence>
<dbReference type="InterPro" id="IPR047187">
    <property type="entry name" value="SF1_C_Upf1"/>
</dbReference>
<evidence type="ECO:0000313" key="8">
    <source>
        <dbReference type="Proteomes" id="UP000008743"/>
    </source>
</evidence>
<dbReference type="Pfam" id="PF13087">
    <property type="entry name" value="AAA_12"/>
    <property type="match status" value="2"/>
</dbReference>
<feature type="region of interest" description="Disordered" evidence="5">
    <location>
        <begin position="841"/>
        <end position="865"/>
    </location>
</feature>
<feature type="domain" description="GRF-type" evidence="6">
    <location>
        <begin position="574"/>
        <end position="611"/>
    </location>
</feature>
<dbReference type="InterPro" id="IPR018838">
    <property type="entry name" value="ZGRF1-like_N"/>
</dbReference>
<feature type="region of interest" description="Disordered" evidence="5">
    <location>
        <begin position="103"/>
        <end position="122"/>
    </location>
</feature>
<dbReference type="Pfam" id="PF10382">
    <property type="entry name" value="ZGRF1-like_N"/>
    <property type="match status" value="1"/>
</dbReference>
<dbReference type="GO" id="GO:0008270">
    <property type="term" value="F:zinc ion binding"/>
    <property type="evidence" value="ECO:0007669"/>
    <property type="project" value="UniProtKB-KW"/>
</dbReference>
<dbReference type="Pfam" id="PF06839">
    <property type="entry name" value="Zn_ribbon_GRF"/>
    <property type="match status" value="1"/>
</dbReference>
<keyword evidence="3" id="KW-0862">Zinc</keyword>
<dbReference type="PANTHER" id="PTHR10887">
    <property type="entry name" value="DNA2/NAM7 HELICASE FAMILY"/>
    <property type="match status" value="1"/>
</dbReference>
<feature type="region of interest" description="Disordered" evidence="5">
    <location>
        <begin position="662"/>
        <end position="689"/>
    </location>
</feature>
<dbReference type="PROSITE" id="PS51999">
    <property type="entry name" value="ZF_GRF"/>
    <property type="match status" value="1"/>
</dbReference>
<evidence type="ECO:0000256" key="2">
    <source>
        <dbReference type="ARBA" id="ARBA00022771"/>
    </source>
</evidence>
<proteinExistence type="predicted"/>
<dbReference type="InParanoid" id="A0A0D2VS29"/>
<dbReference type="STRING" id="595528.A0A0D2VS29"/>
<accession>A0A0D2VS29</accession>
<dbReference type="GO" id="GO:0006369">
    <property type="term" value="P:termination of RNA polymerase II transcription"/>
    <property type="evidence" value="ECO:0007669"/>
    <property type="project" value="TreeGrafter"/>
</dbReference>
<dbReference type="Proteomes" id="UP000008743">
    <property type="component" value="Unassembled WGS sequence"/>
</dbReference>
<feature type="region of interest" description="Disordered" evidence="5">
    <location>
        <begin position="1265"/>
        <end position="1287"/>
    </location>
</feature>
<feature type="region of interest" description="Disordered" evidence="5">
    <location>
        <begin position="143"/>
        <end position="181"/>
    </location>
</feature>
<feature type="region of interest" description="Disordered" evidence="5">
    <location>
        <begin position="1697"/>
        <end position="1768"/>
    </location>
</feature>
<evidence type="ECO:0000256" key="4">
    <source>
        <dbReference type="PROSITE-ProRule" id="PRU01343"/>
    </source>
</evidence>
<dbReference type="InterPro" id="IPR045055">
    <property type="entry name" value="DNA2/NAM7-like"/>
</dbReference>
<feature type="compositionally biased region" description="Polar residues" evidence="5">
    <location>
        <begin position="407"/>
        <end position="416"/>
    </location>
</feature>
<feature type="compositionally biased region" description="Acidic residues" evidence="5">
    <location>
        <begin position="1583"/>
        <end position="1612"/>
    </location>
</feature>
<dbReference type="InterPro" id="IPR041677">
    <property type="entry name" value="DNA2/NAM7_AAA_11"/>
</dbReference>
<keyword evidence="2 4" id="KW-0863">Zinc-finger</keyword>